<name>A0AAV3NZ74_LITER</name>
<accession>A0AAV3NZ74</accession>
<dbReference type="InterPro" id="IPR007877">
    <property type="entry name" value="DUF707"/>
</dbReference>
<reference evidence="2 3" key="1">
    <citation type="submission" date="2024-01" db="EMBL/GenBank/DDBJ databases">
        <title>The complete chloroplast genome sequence of Lithospermum erythrorhizon: insights into the phylogenetic relationship among Boraginaceae species and the maternal lineages of purple gromwells.</title>
        <authorList>
            <person name="Okada T."/>
            <person name="Watanabe K."/>
        </authorList>
    </citation>
    <scope>NUCLEOTIDE SEQUENCE [LARGE SCALE GENOMIC DNA]</scope>
</reference>
<evidence type="ECO:0000256" key="1">
    <source>
        <dbReference type="SAM" id="Phobius"/>
    </source>
</evidence>
<keyword evidence="1" id="KW-1133">Transmembrane helix</keyword>
<dbReference type="AlphaFoldDB" id="A0AAV3NZ74"/>
<dbReference type="EMBL" id="BAABME010000684">
    <property type="protein sequence ID" value="GAA0144715.1"/>
    <property type="molecule type" value="Genomic_DNA"/>
</dbReference>
<dbReference type="Pfam" id="PF05212">
    <property type="entry name" value="DUF707"/>
    <property type="match status" value="1"/>
</dbReference>
<keyword evidence="1" id="KW-0472">Membrane</keyword>
<proteinExistence type="predicted"/>
<sequence>MRALKLGSWSFKRKRISFDGGTCKPNMTQLPFMGVVCAVMLFIVYRTTNYQYEQTEMDSRLFPLYTSNESGIINRSLLPRGIMDDHADYKLKPLWSTSSSKSKADITGEQNLLAMPVGIKQKHNVDTIVQKFLPENFTIILFHYDGNVDGWWDIEWSKDAIHVVALNQTKWWFAKRFLHPSVVNIYNYIFLWDEDLGVENFDPGRYLDIVRSEVLEISQPALDRNSTGIHHGITVRKRKSRFHRRVYANRGSYRCSASSDGPPCSGFVEGMAPVFSRAAWRCVWNLIQNDLVHGWGMDMKLGYCAQVISARCSSLYLVLSVIKIVQKAVWSTCHWNNYMHV</sequence>
<evidence type="ECO:0000313" key="2">
    <source>
        <dbReference type="EMBL" id="GAA0144715.1"/>
    </source>
</evidence>
<keyword evidence="3" id="KW-1185">Reference proteome</keyword>
<organism evidence="2 3">
    <name type="scientific">Lithospermum erythrorhizon</name>
    <name type="common">Purple gromwell</name>
    <name type="synonym">Lithospermum officinale var. erythrorhizon</name>
    <dbReference type="NCBI Taxonomy" id="34254"/>
    <lineage>
        <taxon>Eukaryota</taxon>
        <taxon>Viridiplantae</taxon>
        <taxon>Streptophyta</taxon>
        <taxon>Embryophyta</taxon>
        <taxon>Tracheophyta</taxon>
        <taxon>Spermatophyta</taxon>
        <taxon>Magnoliopsida</taxon>
        <taxon>eudicotyledons</taxon>
        <taxon>Gunneridae</taxon>
        <taxon>Pentapetalae</taxon>
        <taxon>asterids</taxon>
        <taxon>lamiids</taxon>
        <taxon>Boraginales</taxon>
        <taxon>Boraginaceae</taxon>
        <taxon>Boraginoideae</taxon>
        <taxon>Lithospermeae</taxon>
        <taxon>Lithospermum</taxon>
    </lineage>
</organism>
<protein>
    <submittedName>
        <fullName evidence="2">Uncharacterized protein</fullName>
    </submittedName>
</protein>
<evidence type="ECO:0000313" key="3">
    <source>
        <dbReference type="Proteomes" id="UP001454036"/>
    </source>
</evidence>
<dbReference type="PANTHER" id="PTHR31210:SF47">
    <property type="entry name" value="OS07G0564800 PROTEIN"/>
    <property type="match status" value="1"/>
</dbReference>
<feature type="transmembrane region" description="Helical" evidence="1">
    <location>
        <begin position="27"/>
        <end position="45"/>
    </location>
</feature>
<gene>
    <name evidence="2" type="ORF">LIER_05089</name>
</gene>
<keyword evidence="1" id="KW-0812">Transmembrane</keyword>
<dbReference type="Proteomes" id="UP001454036">
    <property type="component" value="Unassembled WGS sequence"/>
</dbReference>
<dbReference type="PANTHER" id="PTHR31210">
    <property type="entry name" value="OS06G0731900 PROTEIN"/>
    <property type="match status" value="1"/>
</dbReference>
<comment type="caution">
    <text evidence="2">The sequence shown here is derived from an EMBL/GenBank/DDBJ whole genome shotgun (WGS) entry which is preliminary data.</text>
</comment>